<gene>
    <name evidence="8" type="ORF">OA50_00556</name>
</gene>
<evidence type="ECO:0000259" key="6">
    <source>
        <dbReference type="Pfam" id="PF00465"/>
    </source>
</evidence>
<dbReference type="InterPro" id="IPR056798">
    <property type="entry name" value="ADH_Fe_C"/>
</dbReference>
<dbReference type="InterPro" id="IPR039697">
    <property type="entry name" value="Alcohol_dehydrogenase_Fe"/>
</dbReference>
<comment type="caution">
    <text evidence="8">The sequence shown here is derived from an EMBL/GenBank/DDBJ whole genome shotgun (WGS) entry which is preliminary data.</text>
</comment>
<feature type="domain" description="Fe-containing alcohol dehydrogenase-like C-terminal" evidence="7">
    <location>
        <begin position="189"/>
        <end position="243"/>
    </location>
</feature>
<sequence length="244" mass="25047">MSLPAFSFATATQIRFGRGEAGRAVPDLAARGQRVLLVQGGTPARADWLAAALEAEGCSVDRLSVAAEPDLAMIEAGVTAARASAAQVVIALGGGAVIDAGKAIAALVPATRPLLDHLEVVGKGLPLDATPLPFAAIPTTAGTGAEVTRNAVIAVPEAQRKVSLRDARMLPWMAIVDPALTDNCPRGVTLASGLDAVTQVIEPYVCTRANPMTDALCRPAIASGLAALMTLMRQEDPDARDQLA</sequence>
<organism evidence="8 9">
    <name type="scientific">Mameliella alba</name>
    <dbReference type="NCBI Taxonomy" id="561184"/>
    <lineage>
        <taxon>Bacteria</taxon>
        <taxon>Pseudomonadati</taxon>
        <taxon>Pseudomonadota</taxon>
        <taxon>Alphaproteobacteria</taxon>
        <taxon>Rhodobacterales</taxon>
        <taxon>Roseobacteraceae</taxon>
        <taxon>Mameliella</taxon>
    </lineage>
</organism>
<keyword evidence="3" id="KW-0560">Oxidoreductase</keyword>
<dbReference type="STRING" id="561184.SAMN05216376_107191"/>
<dbReference type="FunFam" id="3.40.50.1970:FF:000003">
    <property type="entry name" value="Alcohol dehydrogenase, iron-containing"/>
    <property type="match status" value="1"/>
</dbReference>
<accession>A0A0B3S359</accession>
<evidence type="ECO:0000256" key="4">
    <source>
        <dbReference type="ARBA" id="ARBA00023027"/>
    </source>
</evidence>
<evidence type="ECO:0000256" key="3">
    <source>
        <dbReference type="ARBA" id="ARBA00023002"/>
    </source>
</evidence>
<dbReference type="Pfam" id="PF25137">
    <property type="entry name" value="ADH_Fe_C"/>
    <property type="match status" value="1"/>
</dbReference>
<evidence type="ECO:0000259" key="7">
    <source>
        <dbReference type="Pfam" id="PF25137"/>
    </source>
</evidence>
<dbReference type="PATRIC" id="fig|1515334.3.peg.562"/>
<comment type="similarity">
    <text evidence="2">Belongs to the iron-containing alcohol dehydrogenase family.</text>
</comment>
<name>A0A0B3S359_9RHOB</name>
<protein>
    <submittedName>
        <fullName evidence="8">Alcohol dehydrogenase</fullName>
    </submittedName>
</protein>
<dbReference type="GO" id="GO:0004022">
    <property type="term" value="F:alcohol dehydrogenase (NAD+) activity"/>
    <property type="evidence" value="ECO:0007669"/>
    <property type="project" value="UniProtKB-EC"/>
</dbReference>
<feature type="domain" description="Alcohol dehydrogenase iron-type/glycerol dehydrogenase GldA" evidence="6">
    <location>
        <begin position="12"/>
        <end position="178"/>
    </location>
</feature>
<evidence type="ECO:0000313" key="8">
    <source>
        <dbReference type="EMBL" id="KHQ54722.1"/>
    </source>
</evidence>
<comment type="cofactor">
    <cofactor evidence="1">
        <name>Fe cation</name>
        <dbReference type="ChEBI" id="CHEBI:24875"/>
    </cofactor>
</comment>
<dbReference type="EMBL" id="JSUQ01000002">
    <property type="protein sequence ID" value="KHQ54722.1"/>
    <property type="molecule type" value="Genomic_DNA"/>
</dbReference>
<reference evidence="8 9" key="1">
    <citation type="submission" date="2014-10" db="EMBL/GenBank/DDBJ databases">
        <title>Genome sequence of Ponticoccus sp. strain UMTAT08 isolated from clonal culture of toxic dinoflagellate Alexandrium tamiyavanichii.</title>
        <authorList>
            <person name="Gan H.Y."/>
            <person name="Muhd D.-D."/>
            <person name="Mohd Noor M.E."/>
            <person name="Yeong Y.S."/>
            <person name="Usup G."/>
        </authorList>
    </citation>
    <scope>NUCLEOTIDE SEQUENCE [LARGE SCALE GENOMIC DNA]</scope>
    <source>
        <strain evidence="8 9">UMTAT08</strain>
    </source>
</reference>
<dbReference type="AlphaFoldDB" id="A0A0B3S359"/>
<dbReference type="Pfam" id="PF00465">
    <property type="entry name" value="Fe-ADH"/>
    <property type="match status" value="1"/>
</dbReference>
<keyword evidence="4" id="KW-0520">NAD</keyword>
<proteinExistence type="inferred from homology"/>
<dbReference type="GO" id="GO:0046872">
    <property type="term" value="F:metal ion binding"/>
    <property type="evidence" value="ECO:0007669"/>
    <property type="project" value="InterPro"/>
</dbReference>
<keyword evidence="9" id="KW-1185">Reference proteome</keyword>
<dbReference type="PANTHER" id="PTHR11496">
    <property type="entry name" value="ALCOHOL DEHYDROGENASE"/>
    <property type="match status" value="1"/>
</dbReference>
<dbReference type="InterPro" id="IPR001670">
    <property type="entry name" value="ADH_Fe/GldA"/>
</dbReference>
<comment type="catalytic activity">
    <reaction evidence="5">
        <text>a primary alcohol + NAD(+) = an aldehyde + NADH + H(+)</text>
        <dbReference type="Rhea" id="RHEA:10736"/>
        <dbReference type="ChEBI" id="CHEBI:15378"/>
        <dbReference type="ChEBI" id="CHEBI:15734"/>
        <dbReference type="ChEBI" id="CHEBI:17478"/>
        <dbReference type="ChEBI" id="CHEBI:57540"/>
        <dbReference type="ChEBI" id="CHEBI:57945"/>
        <dbReference type="EC" id="1.1.1.1"/>
    </reaction>
</comment>
<evidence type="ECO:0000313" key="9">
    <source>
        <dbReference type="Proteomes" id="UP000030960"/>
    </source>
</evidence>
<dbReference type="SUPFAM" id="SSF56796">
    <property type="entry name" value="Dehydroquinate synthase-like"/>
    <property type="match status" value="1"/>
</dbReference>
<evidence type="ECO:0000256" key="5">
    <source>
        <dbReference type="ARBA" id="ARBA00049243"/>
    </source>
</evidence>
<dbReference type="PANTHER" id="PTHR11496:SF102">
    <property type="entry name" value="ALCOHOL DEHYDROGENASE 4"/>
    <property type="match status" value="1"/>
</dbReference>
<evidence type="ECO:0000256" key="1">
    <source>
        <dbReference type="ARBA" id="ARBA00001962"/>
    </source>
</evidence>
<evidence type="ECO:0000256" key="2">
    <source>
        <dbReference type="ARBA" id="ARBA00007358"/>
    </source>
</evidence>
<dbReference type="InterPro" id="IPR018211">
    <property type="entry name" value="ADH_Fe_CS"/>
</dbReference>
<dbReference type="PROSITE" id="PS00913">
    <property type="entry name" value="ADH_IRON_1"/>
    <property type="match status" value="1"/>
</dbReference>
<dbReference type="Proteomes" id="UP000030960">
    <property type="component" value="Unassembled WGS sequence"/>
</dbReference>
<dbReference type="Gene3D" id="1.20.1090.10">
    <property type="entry name" value="Dehydroquinate synthase-like - alpha domain"/>
    <property type="match status" value="1"/>
</dbReference>
<dbReference type="Gene3D" id="3.40.50.1970">
    <property type="match status" value="1"/>
</dbReference>